<proteinExistence type="predicted"/>
<dbReference type="SUPFAM" id="SSF109998">
    <property type="entry name" value="Triger factor/SurA peptide-binding domain-like"/>
    <property type="match status" value="1"/>
</dbReference>
<evidence type="ECO:0000256" key="2">
    <source>
        <dbReference type="SAM" id="MobiDB-lite"/>
    </source>
</evidence>
<dbReference type="GO" id="GO:0003755">
    <property type="term" value="F:peptidyl-prolyl cis-trans isomerase activity"/>
    <property type="evidence" value="ECO:0007669"/>
    <property type="project" value="UniProtKB-KW"/>
</dbReference>
<dbReference type="EMBL" id="QZKU01000059">
    <property type="protein sequence ID" value="RJP22320.1"/>
    <property type="molecule type" value="Genomic_DNA"/>
</dbReference>
<dbReference type="PANTHER" id="PTHR47245:SF2">
    <property type="entry name" value="PEPTIDYL-PROLYL CIS-TRANS ISOMERASE HP_0175-RELATED"/>
    <property type="match status" value="1"/>
</dbReference>
<accession>A0A3A4NYY8</accession>
<dbReference type="InterPro" id="IPR000297">
    <property type="entry name" value="PPIase_PpiC"/>
</dbReference>
<evidence type="ECO:0000313" key="5">
    <source>
        <dbReference type="Proteomes" id="UP000265882"/>
    </source>
</evidence>
<dbReference type="Gene3D" id="3.10.50.40">
    <property type="match status" value="1"/>
</dbReference>
<keyword evidence="1" id="KW-0697">Rotamase</keyword>
<sequence length="356" mass="39664">MQAHRGKWIHVVAVIALLAAISIVSLAIAAEKQDLAKESSSTDAGAANIAVVNGVAITRAEFDTEMDSIKQQFLAMGQPMPEERVAQMEKEVLENLISTELLFQAAQQGSVKVETSEVDEKYASLKKRFPSEEEFSKALEKMHLTEAGLRAKLERGMIIEELIDREIVQKIPISDEEIKTYYESNPALFTQPERVQASHILLKVDKNADASQKEMARKKGEEIQQKLKNGEDFAALAKEFSQCPSSAKGGDLGLFRRGQMVKPFEDAAFSMNPGDISDIVETQFGYHIIKVTDKKPEAVMPFEDVKDRLTQFLKQEKVQTEVSQYIEKLRAEAKIQDNLNPPAAAVQPAAVEEEKK</sequence>
<dbReference type="Proteomes" id="UP000265882">
    <property type="component" value="Unassembled WGS sequence"/>
</dbReference>
<feature type="domain" description="PpiC" evidence="3">
    <location>
        <begin position="192"/>
        <end position="293"/>
    </location>
</feature>
<comment type="caution">
    <text evidence="4">The sequence shown here is derived from an EMBL/GenBank/DDBJ whole genome shotgun (WGS) entry which is preliminary data.</text>
</comment>
<dbReference type="InterPro" id="IPR027304">
    <property type="entry name" value="Trigger_fact/SurA_dom_sf"/>
</dbReference>
<dbReference type="Pfam" id="PF13616">
    <property type="entry name" value="Rotamase_3"/>
    <property type="match status" value="1"/>
</dbReference>
<dbReference type="AlphaFoldDB" id="A0A3A4NYY8"/>
<keyword evidence="1 4" id="KW-0413">Isomerase</keyword>
<feature type="region of interest" description="Disordered" evidence="2">
    <location>
        <begin position="337"/>
        <end position="356"/>
    </location>
</feature>
<dbReference type="InterPro" id="IPR023058">
    <property type="entry name" value="PPIase_PpiC_CS"/>
</dbReference>
<dbReference type="InterPro" id="IPR046357">
    <property type="entry name" value="PPIase_dom_sf"/>
</dbReference>
<dbReference type="Gene3D" id="1.10.4030.10">
    <property type="entry name" value="Porin chaperone SurA, peptide-binding domain"/>
    <property type="match status" value="1"/>
</dbReference>
<evidence type="ECO:0000256" key="1">
    <source>
        <dbReference type="PROSITE-ProRule" id="PRU00278"/>
    </source>
</evidence>
<feature type="compositionally biased region" description="Low complexity" evidence="2">
    <location>
        <begin position="341"/>
        <end position="350"/>
    </location>
</feature>
<gene>
    <name evidence="4" type="ORF">C4520_08410</name>
</gene>
<dbReference type="PROSITE" id="PS50198">
    <property type="entry name" value="PPIC_PPIASE_2"/>
    <property type="match status" value="1"/>
</dbReference>
<organism evidence="4 5">
    <name type="scientific">Abyssobacteria bacterium (strain SURF_5)</name>
    <dbReference type="NCBI Taxonomy" id="2093360"/>
    <lineage>
        <taxon>Bacteria</taxon>
        <taxon>Pseudomonadati</taxon>
        <taxon>Candidatus Hydrogenedentota</taxon>
        <taxon>Candidatus Abyssobacteria</taxon>
    </lineage>
</organism>
<dbReference type="SUPFAM" id="SSF54534">
    <property type="entry name" value="FKBP-like"/>
    <property type="match status" value="1"/>
</dbReference>
<dbReference type="PROSITE" id="PS01096">
    <property type="entry name" value="PPIC_PPIASE_1"/>
    <property type="match status" value="1"/>
</dbReference>
<reference evidence="4 5" key="1">
    <citation type="journal article" date="2017" name="ISME J.">
        <title>Energy and carbon metabolisms in a deep terrestrial subsurface fluid microbial community.</title>
        <authorList>
            <person name="Momper L."/>
            <person name="Jungbluth S.P."/>
            <person name="Lee M.D."/>
            <person name="Amend J.P."/>
        </authorList>
    </citation>
    <scope>NUCLEOTIDE SEQUENCE [LARGE SCALE GENOMIC DNA]</scope>
    <source>
        <strain evidence="4">SURF_5</strain>
    </source>
</reference>
<dbReference type="InterPro" id="IPR050245">
    <property type="entry name" value="PrsA_foldase"/>
</dbReference>
<dbReference type="Pfam" id="PF13624">
    <property type="entry name" value="SurA_N_3"/>
    <property type="match status" value="1"/>
</dbReference>
<evidence type="ECO:0000259" key="3">
    <source>
        <dbReference type="PROSITE" id="PS50198"/>
    </source>
</evidence>
<evidence type="ECO:0000313" key="4">
    <source>
        <dbReference type="EMBL" id="RJP22320.1"/>
    </source>
</evidence>
<protein>
    <submittedName>
        <fullName evidence="4">Peptidylprolyl isomerase</fullName>
    </submittedName>
</protein>
<dbReference type="PANTHER" id="PTHR47245">
    <property type="entry name" value="PEPTIDYLPROLYL ISOMERASE"/>
    <property type="match status" value="1"/>
</dbReference>
<name>A0A3A4NYY8_ABYX5</name>